<evidence type="ECO:0000313" key="1">
    <source>
        <dbReference type="EMBL" id="UJG41741.1"/>
    </source>
</evidence>
<proteinExistence type="predicted"/>
<gene>
    <name evidence="1" type="ORF">K9W45_04570</name>
</gene>
<reference evidence="1" key="1">
    <citation type="journal article" date="2022" name="Nat. Microbiol.">
        <title>Unique mobile elements and scalable gene flow at the prokaryote-eukaryote boundary revealed by circularized Asgard archaea genomes.</title>
        <authorList>
            <person name="Wu F."/>
            <person name="Speth D.R."/>
            <person name="Philosof A."/>
            <person name="Cremiere A."/>
            <person name="Narayanan A."/>
            <person name="Barco R.A."/>
            <person name="Connon S.A."/>
            <person name="Amend J.P."/>
            <person name="Antoshechkin I.A."/>
            <person name="Orphan V.J."/>
        </authorList>
    </citation>
    <scope>NUCLEOTIDE SEQUENCE</scope>
    <source>
        <strain evidence="1">PM71</strain>
    </source>
</reference>
<dbReference type="EMBL" id="CP084166">
    <property type="protein sequence ID" value="UJG41741.1"/>
    <property type="molecule type" value="Genomic_DNA"/>
</dbReference>
<name>A0A9Y1FM68_9ARCH</name>
<protein>
    <recommendedName>
        <fullName evidence="2">VCBS repeat-containing protein</fullName>
    </recommendedName>
</protein>
<organism evidence="1">
    <name type="scientific">Candidatus Heimdallarchaeum aukensis</name>
    <dbReference type="NCBI Taxonomy" id="2876573"/>
    <lineage>
        <taxon>Archaea</taxon>
        <taxon>Promethearchaeati</taxon>
        <taxon>Candidatus Heimdallarchaeota</taxon>
        <taxon>Candidatus Heimdallarchaeia (ex Rinke et al. 2021) (nom. nud.)</taxon>
        <taxon>Candidatus Heimdallarchaeales</taxon>
        <taxon>Candidatus Heimdallarchaeaceae</taxon>
        <taxon>Candidatus Heimdallarchaeum</taxon>
    </lineage>
</organism>
<accession>A0A9Y1FM68</accession>
<dbReference type="AlphaFoldDB" id="A0A9Y1FM68"/>
<dbReference type="Proteomes" id="UP001201020">
    <property type="component" value="Chromosome"/>
</dbReference>
<sequence>MSSMKLIKVSILTTLFSLYLFFSSSQHLVFAANLELNSQLPLLWTFTTDSQFYSSPAIGDLDGDNIYT</sequence>
<evidence type="ECO:0008006" key="2">
    <source>
        <dbReference type="Google" id="ProtNLM"/>
    </source>
</evidence>